<dbReference type="EMBL" id="BAND01000041">
    <property type="protein sequence ID" value="GAJ28979.1"/>
    <property type="molecule type" value="Genomic_DNA"/>
</dbReference>
<proteinExistence type="predicted"/>
<dbReference type="Proteomes" id="UP000019760">
    <property type="component" value="Unassembled WGS sequence"/>
</dbReference>
<organism evidence="1 2">
    <name type="scientific">Acidomonas methanolica NBRC 104435</name>
    <dbReference type="NCBI Taxonomy" id="1231351"/>
    <lineage>
        <taxon>Bacteria</taxon>
        <taxon>Pseudomonadati</taxon>
        <taxon>Pseudomonadota</taxon>
        <taxon>Alphaproteobacteria</taxon>
        <taxon>Acetobacterales</taxon>
        <taxon>Acetobacteraceae</taxon>
        <taxon>Acidomonas</taxon>
    </lineage>
</organism>
<comment type="caution">
    <text evidence="1">The sequence shown here is derived from an EMBL/GenBank/DDBJ whole genome shotgun (WGS) entry which is preliminary data.</text>
</comment>
<evidence type="ECO:0000313" key="1">
    <source>
        <dbReference type="EMBL" id="GAJ28979.1"/>
    </source>
</evidence>
<name>A0A023D4H5_ACIMT</name>
<reference evidence="2" key="1">
    <citation type="journal article" date="2014" name="FEMS Microbiol. Lett.">
        <title>Draft Genomic DNA Sequence of the Facultatively Methylotrophic Bacterium Acidomonas methanolica type strain MB58.</title>
        <authorList>
            <person name="Higashiura N."/>
            <person name="Hadano H."/>
            <person name="Hirakawa H."/>
            <person name="Matsutani M."/>
            <person name="Takabe S."/>
            <person name="Matsushita K."/>
            <person name="Azuma Y."/>
        </authorList>
    </citation>
    <scope>NUCLEOTIDE SEQUENCE [LARGE SCALE GENOMIC DNA]</scope>
    <source>
        <strain evidence="2">MB58</strain>
    </source>
</reference>
<keyword evidence="2" id="KW-1185">Reference proteome</keyword>
<gene>
    <name evidence="1" type="ORF">Amme_041_013</name>
</gene>
<reference evidence="1 2" key="2">
    <citation type="journal article" date="2014" name="FEMS Microbiol. Lett.">
        <title>Draft genomic DNA sequence of the facultatively methylotrophic bacterium Acidomonas methanolica type strain MB58.</title>
        <authorList>
            <person name="Higashiura N."/>
            <person name="Hadano H."/>
            <person name="Hirakawa H."/>
            <person name="Matsutani M."/>
            <person name="Takabe S."/>
            <person name="Matsushita K."/>
            <person name="Azuma Y."/>
        </authorList>
    </citation>
    <scope>NUCLEOTIDE SEQUENCE [LARGE SCALE GENOMIC DNA]</scope>
    <source>
        <strain evidence="1 2">MB58</strain>
    </source>
</reference>
<dbReference type="AlphaFoldDB" id="A0A023D4H5"/>
<evidence type="ECO:0000313" key="2">
    <source>
        <dbReference type="Proteomes" id="UP000019760"/>
    </source>
</evidence>
<protein>
    <submittedName>
        <fullName evidence="1">Uncharacterized protein</fullName>
    </submittedName>
</protein>
<accession>A0A023D4H5</accession>
<sequence length="93" mass="9507">MLSAPVAAVLLPGPVGLAKATSVSALPPTARRVATVTRRKASLFSEPAGLGWPPVGADFPEAVFGAVLGAVFGPAIGRRPYQTVNGGLSKQRW</sequence>